<protein>
    <submittedName>
        <fullName evidence="2">Amidohydrolase</fullName>
    </submittedName>
</protein>
<dbReference type="Proteomes" id="UP000886886">
    <property type="component" value="Unassembled WGS sequence"/>
</dbReference>
<dbReference type="CDD" id="cd01300">
    <property type="entry name" value="YtcJ_like"/>
    <property type="match status" value="1"/>
</dbReference>
<dbReference type="Gene3D" id="2.30.40.10">
    <property type="entry name" value="Urease, subunit C, domain 1"/>
    <property type="match status" value="1"/>
</dbReference>
<dbReference type="Pfam" id="PF07969">
    <property type="entry name" value="Amidohydro_3"/>
    <property type="match status" value="1"/>
</dbReference>
<dbReference type="InterPro" id="IPR013108">
    <property type="entry name" value="Amidohydro_3"/>
</dbReference>
<comment type="caution">
    <text evidence="2">The sequence shown here is derived from an EMBL/GenBank/DDBJ whole genome shotgun (WGS) entry which is preliminary data.</text>
</comment>
<dbReference type="AlphaFoldDB" id="A0A9D0ZTB7"/>
<dbReference type="InterPro" id="IPR011059">
    <property type="entry name" value="Metal-dep_hydrolase_composite"/>
</dbReference>
<dbReference type="SUPFAM" id="SSF51556">
    <property type="entry name" value="Metallo-dependent hydrolases"/>
    <property type="match status" value="1"/>
</dbReference>
<dbReference type="InterPro" id="IPR032466">
    <property type="entry name" value="Metal_Hydrolase"/>
</dbReference>
<evidence type="ECO:0000313" key="2">
    <source>
        <dbReference type="EMBL" id="HIQ95414.1"/>
    </source>
</evidence>
<dbReference type="Gene3D" id="3.10.310.70">
    <property type="match status" value="1"/>
</dbReference>
<evidence type="ECO:0000259" key="1">
    <source>
        <dbReference type="Pfam" id="PF07969"/>
    </source>
</evidence>
<dbReference type="Gene3D" id="3.20.20.140">
    <property type="entry name" value="Metal-dependent hydrolases"/>
    <property type="match status" value="1"/>
</dbReference>
<proteinExistence type="predicted"/>
<dbReference type="EMBL" id="DVFT01000032">
    <property type="protein sequence ID" value="HIQ95414.1"/>
    <property type="molecule type" value="Genomic_DNA"/>
</dbReference>
<reference evidence="2" key="1">
    <citation type="submission" date="2020-10" db="EMBL/GenBank/DDBJ databases">
        <authorList>
            <person name="Gilroy R."/>
        </authorList>
    </citation>
    <scope>NUCLEOTIDE SEQUENCE</scope>
    <source>
        <strain evidence="2">ChiSjej3B21-11622</strain>
    </source>
</reference>
<dbReference type="SUPFAM" id="SSF51338">
    <property type="entry name" value="Composite domain of metallo-dependent hydrolases"/>
    <property type="match status" value="1"/>
</dbReference>
<evidence type="ECO:0000313" key="3">
    <source>
        <dbReference type="Proteomes" id="UP000886886"/>
    </source>
</evidence>
<accession>A0A9D0ZTB7</accession>
<dbReference type="InterPro" id="IPR033932">
    <property type="entry name" value="YtcJ-like"/>
</dbReference>
<dbReference type="PANTHER" id="PTHR22642:SF2">
    <property type="entry name" value="PROTEIN LONG AFTER FAR-RED 3"/>
    <property type="match status" value="1"/>
</dbReference>
<feature type="domain" description="Amidohydrolase 3" evidence="1">
    <location>
        <begin position="49"/>
        <end position="539"/>
    </location>
</feature>
<sequence>MKRELFLNGKIYTGELPFQEAFVVEDGRFLYVGSRDGALSLETEESRRIDLGGNFVCPGFNDSHMHLLNYGYTLTMVDLKRHTSSLKEIKDTLSAALRERKENGKTEGWLKGRGWNQDSFSDEKRFPTRFDLDEVSTETPICITRACGHCCVVNSKALELMGCSRKAPGFAKGSVDTDEEGTPNGIFREDAMNLVYENMPKPTKAELKEMLLAAMKKLNACGITSCQTDDFTAFEIPYEEVLTAYQELKEEKRLTVRIYEQAQLKDLEELQKFLGEGRNTGVGDELLKIGPLKIVADGSLGSRTAYLSRAYADAPGMRGIALVSPKELNERIGYANAHGMQAAVHTIGDGILDWVLSAYEKAWKEFPGRDHRHGLIHCQITRPEQLRKISRLGLTVYAQPIFLDSDIRIVKERVGEELSESSYAFHTLKDLGVHVSSGTDCPVESPAVLPCIQCAVTRCSLNGEYGPYLPKEGMTVEEALRSYTEEGAYASFEEKEKGRIQEGMLADFVLLSKDPFEVSPEKLGEISVLSTYLSGRQVFGKPY</sequence>
<name>A0A9D0ZTB7_9FIRM</name>
<reference evidence="2" key="2">
    <citation type="journal article" date="2021" name="PeerJ">
        <title>Extensive microbial diversity within the chicken gut microbiome revealed by metagenomics and culture.</title>
        <authorList>
            <person name="Gilroy R."/>
            <person name="Ravi A."/>
            <person name="Getino M."/>
            <person name="Pursley I."/>
            <person name="Horton D.L."/>
            <person name="Alikhan N.F."/>
            <person name="Baker D."/>
            <person name="Gharbi K."/>
            <person name="Hall N."/>
            <person name="Watson M."/>
            <person name="Adriaenssens E.M."/>
            <person name="Foster-Nyarko E."/>
            <person name="Jarju S."/>
            <person name="Secka A."/>
            <person name="Antonio M."/>
            <person name="Oren A."/>
            <person name="Chaudhuri R.R."/>
            <person name="La Ragione R."/>
            <person name="Hildebrand F."/>
            <person name="Pallen M.J."/>
        </authorList>
    </citation>
    <scope>NUCLEOTIDE SEQUENCE</scope>
    <source>
        <strain evidence="2">ChiSjej3B21-11622</strain>
    </source>
</reference>
<dbReference type="PANTHER" id="PTHR22642">
    <property type="entry name" value="IMIDAZOLONEPROPIONASE"/>
    <property type="match status" value="1"/>
</dbReference>
<gene>
    <name evidence="2" type="ORF">IAB26_02530</name>
</gene>
<organism evidence="2 3">
    <name type="scientific">Candidatus Limivivens merdigallinarum</name>
    <dbReference type="NCBI Taxonomy" id="2840859"/>
    <lineage>
        <taxon>Bacteria</taxon>
        <taxon>Bacillati</taxon>
        <taxon>Bacillota</taxon>
        <taxon>Clostridia</taxon>
        <taxon>Lachnospirales</taxon>
        <taxon>Lachnospiraceae</taxon>
        <taxon>Lachnospiraceae incertae sedis</taxon>
        <taxon>Candidatus Limivivens</taxon>
    </lineage>
</organism>
<dbReference type="GO" id="GO:0016810">
    <property type="term" value="F:hydrolase activity, acting on carbon-nitrogen (but not peptide) bonds"/>
    <property type="evidence" value="ECO:0007669"/>
    <property type="project" value="InterPro"/>
</dbReference>